<dbReference type="EC" id="3.2.1.25" evidence="3"/>
<comment type="catalytic activity">
    <reaction evidence="1">
        <text>Hydrolysis of terminal, non-reducing beta-D-mannose residues in beta-D-mannosides.</text>
        <dbReference type="EC" id="3.2.1.25"/>
    </reaction>
</comment>
<keyword evidence="5" id="KW-0326">Glycosidase</keyword>
<evidence type="ECO:0000313" key="8">
    <source>
        <dbReference type="EMBL" id="OGK03978.1"/>
    </source>
</evidence>
<proteinExistence type="inferred from homology"/>
<evidence type="ECO:0000313" key="9">
    <source>
        <dbReference type="Proteomes" id="UP000179243"/>
    </source>
</evidence>
<protein>
    <recommendedName>
        <fullName evidence="3">beta-mannosidase</fullName>
        <ecNumber evidence="3">3.2.1.25</ecNumber>
    </recommendedName>
</protein>
<accession>A0A1F7FBG7</accession>
<keyword evidence="4" id="KW-0378">Hydrolase</keyword>
<dbReference type="InterPro" id="IPR017853">
    <property type="entry name" value="GH"/>
</dbReference>
<evidence type="ECO:0000259" key="6">
    <source>
        <dbReference type="Pfam" id="PF00703"/>
    </source>
</evidence>
<evidence type="ECO:0000256" key="4">
    <source>
        <dbReference type="ARBA" id="ARBA00022801"/>
    </source>
</evidence>
<dbReference type="InterPro" id="IPR054593">
    <property type="entry name" value="Beta-mannosidase-like_N2"/>
</dbReference>
<dbReference type="InterPro" id="IPR013783">
    <property type="entry name" value="Ig-like_fold"/>
</dbReference>
<dbReference type="InterPro" id="IPR050887">
    <property type="entry name" value="Beta-mannosidase_GH2"/>
</dbReference>
<dbReference type="AlphaFoldDB" id="A0A1F7FBG7"/>
<dbReference type="InterPro" id="IPR006102">
    <property type="entry name" value="Ig-like_GH2"/>
</dbReference>
<dbReference type="GO" id="GO:0006516">
    <property type="term" value="P:glycoprotein catabolic process"/>
    <property type="evidence" value="ECO:0007669"/>
    <property type="project" value="TreeGrafter"/>
</dbReference>
<evidence type="ECO:0000256" key="5">
    <source>
        <dbReference type="ARBA" id="ARBA00023295"/>
    </source>
</evidence>
<dbReference type="Pfam" id="PF22666">
    <property type="entry name" value="Glyco_hydro_2_N2"/>
    <property type="match status" value="1"/>
</dbReference>
<dbReference type="PANTHER" id="PTHR43730:SF1">
    <property type="entry name" value="BETA-MANNOSIDASE"/>
    <property type="match status" value="1"/>
</dbReference>
<dbReference type="InterPro" id="IPR036156">
    <property type="entry name" value="Beta-gal/glucu_dom_sf"/>
</dbReference>
<evidence type="ECO:0000256" key="1">
    <source>
        <dbReference type="ARBA" id="ARBA00000829"/>
    </source>
</evidence>
<organism evidence="8 9">
    <name type="scientific">Candidatus Raymondbacteria bacterium RIFOXYD12_FULL_49_13</name>
    <dbReference type="NCBI Taxonomy" id="1817890"/>
    <lineage>
        <taxon>Bacteria</taxon>
        <taxon>Raymondiibacteriota</taxon>
    </lineage>
</organism>
<dbReference type="GO" id="GO:0005975">
    <property type="term" value="P:carbohydrate metabolic process"/>
    <property type="evidence" value="ECO:0007669"/>
    <property type="project" value="InterPro"/>
</dbReference>
<dbReference type="SUPFAM" id="SSF49785">
    <property type="entry name" value="Galactose-binding domain-like"/>
    <property type="match status" value="1"/>
</dbReference>
<dbReference type="Gene3D" id="3.20.20.80">
    <property type="entry name" value="Glycosidases"/>
    <property type="match status" value="1"/>
</dbReference>
<dbReference type="InterPro" id="IPR008979">
    <property type="entry name" value="Galactose-bd-like_sf"/>
</dbReference>
<evidence type="ECO:0000259" key="7">
    <source>
        <dbReference type="Pfam" id="PF22666"/>
    </source>
</evidence>
<dbReference type="SUPFAM" id="SSF49303">
    <property type="entry name" value="beta-Galactosidase/glucuronidase domain"/>
    <property type="match status" value="1"/>
</dbReference>
<comment type="similarity">
    <text evidence="2">Belongs to the glycosyl hydrolase 2 family.</text>
</comment>
<dbReference type="PANTHER" id="PTHR43730">
    <property type="entry name" value="BETA-MANNOSIDASE"/>
    <property type="match status" value="1"/>
</dbReference>
<feature type="domain" description="Glycoside hydrolase family 2 immunoglobulin-like beta-sandwich" evidence="6">
    <location>
        <begin position="198"/>
        <end position="302"/>
    </location>
</feature>
<dbReference type="Proteomes" id="UP000179243">
    <property type="component" value="Unassembled WGS sequence"/>
</dbReference>
<dbReference type="Pfam" id="PF00703">
    <property type="entry name" value="Glyco_hydro_2"/>
    <property type="match status" value="1"/>
</dbReference>
<name>A0A1F7FBG7_UNCRA</name>
<evidence type="ECO:0000256" key="2">
    <source>
        <dbReference type="ARBA" id="ARBA00007401"/>
    </source>
</evidence>
<dbReference type="Gene3D" id="2.60.120.260">
    <property type="entry name" value="Galactose-binding domain-like"/>
    <property type="match status" value="1"/>
</dbReference>
<dbReference type="GO" id="GO:0004567">
    <property type="term" value="F:beta-mannosidase activity"/>
    <property type="evidence" value="ECO:0007669"/>
    <property type="project" value="UniProtKB-EC"/>
</dbReference>
<dbReference type="Gene3D" id="2.60.40.10">
    <property type="entry name" value="Immunoglobulins"/>
    <property type="match status" value="1"/>
</dbReference>
<feature type="domain" description="Beta-mannosidase-like galactose-binding" evidence="7">
    <location>
        <begin position="37"/>
        <end position="188"/>
    </location>
</feature>
<reference evidence="8 9" key="1">
    <citation type="journal article" date="2016" name="Nat. Commun.">
        <title>Thousands of microbial genomes shed light on interconnected biogeochemical processes in an aquifer system.</title>
        <authorList>
            <person name="Anantharaman K."/>
            <person name="Brown C.T."/>
            <person name="Hug L.A."/>
            <person name="Sharon I."/>
            <person name="Castelle C.J."/>
            <person name="Probst A.J."/>
            <person name="Thomas B.C."/>
            <person name="Singh A."/>
            <person name="Wilkins M.J."/>
            <person name="Karaoz U."/>
            <person name="Brodie E.L."/>
            <person name="Williams K.H."/>
            <person name="Hubbard S.S."/>
            <person name="Banfield J.F."/>
        </authorList>
    </citation>
    <scope>NUCLEOTIDE SEQUENCE [LARGE SCALE GENOMIC DNA]</scope>
</reference>
<comment type="caution">
    <text evidence="8">The sequence shown here is derived from an EMBL/GenBank/DDBJ whole genome shotgun (WGS) entry which is preliminary data.</text>
</comment>
<dbReference type="SUPFAM" id="SSF51445">
    <property type="entry name" value="(Trans)glycosidases"/>
    <property type="match status" value="1"/>
</dbReference>
<sequence length="661" mass="76076">MNQSLKYTSLIEKNWYLTYTEYGGADVSQPLPASAFTMDAQVPGDIHLDLVRHGVLPGLYKDMNLDHARWTELKDWWYRTEFSAQEISVGSRAFLIFHGLDCFATIWLNGAIIGKTDNMFIRHEFDAGRQLKKRNELVVRLAAPAYEICVDTKHKNLLWTPERLFCRKPSMSFGWDIAPRMVTCGIWRPVELVVCPKARITDTWLRQLEVNKKKAIIDVIIEHQWVGNGKQAKLDIKIGCVQKTVTIKPKEGVKKISCRIEILNPRLWWPLGYGKPELYDVSVTLCSGKQPLDKKTLKIGLRSLELVQEKQKSGATSFMFRCNGQDIFITGLNWTPLDAIFGSIKNSETTRTLEKLEGVGCTMLRVWGGGIYENDHFYSECDRLGILVWHDFMMGCGWYPQTSKFAQKIDVEARTILKDLRNHACIALWTGDNENDEFWPHLVFKNTLTRKIIQAACDELVPGTPYLPSSPTTPSNPKNPDCWTEGDLHYYNHGSHYKDPANWNIRCRFMSEFGHLSLPSLTTIKKYFSQGREWPLDTFEWKYHGANTTRVARFRGPEKILDSLRACGKPLPRTIDQAVAWSQALQAEALCAWIRRYCEDPEFSGFLIWNVRDNWPQMSDAVIDYEGRPKQVFTRLKGLFRDMKKQWGKNHLSRGNTPCVS</sequence>
<gene>
    <name evidence="8" type="ORF">A2519_04620</name>
</gene>
<evidence type="ECO:0000256" key="3">
    <source>
        <dbReference type="ARBA" id="ARBA00012754"/>
    </source>
</evidence>
<dbReference type="EMBL" id="MFYX01000078">
    <property type="protein sequence ID" value="OGK03978.1"/>
    <property type="molecule type" value="Genomic_DNA"/>
</dbReference>